<reference evidence="2" key="2">
    <citation type="submission" date="2022-01" db="EMBL/GenBank/DDBJ databases">
        <authorList>
            <person name="Yamashiro T."/>
            <person name="Shiraishi A."/>
            <person name="Satake H."/>
            <person name="Nakayama K."/>
        </authorList>
    </citation>
    <scope>NUCLEOTIDE SEQUENCE</scope>
</reference>
<evidence type="ECO:0000256" key="1">
    <source>
        <dbReference type="SAM" id="MobiDB-lite"/>
    </source>
</evidence>
<evidence type="ECO:0000313" key="2">
    <source>
        <dbReference type="EMBL" id="GJU00524.1"/>
    </source>
</evidence>
<reference evidence="2" key="1">
    <citation type="journal article" date="2022" name="Int. J. Mol. Sci.">
        <title>Draft Genome of Tanacetum Coccineum: Genomic Comparison of Closely Related Tanacetum-Family Plants.</title>
        <authorList>
            <person name="Yamashiro T."/>
            <person name="Shiraishi A."/>
            <person name="Nakayama K."/>
            <person name="Satake H."/>
        </authorList>
    </citation>
    <scope>NUCLEOTIDE SEQUENCE</scope>
</reference>
<feature type="region of interest" description="Disordered" evidence="1">
    <location>
        <begin position="105"/>
        <end position="129"/>
    </location>
</feature>
<dbReference type="EMBL" id="BQNB010020872">
    <property type="protein sequence ID" value="GJU00524.1"/>
    <property type="molecule type" value="Genomic_DNA"/>
</dbReference>
<evidence type="ECO:0008006" key="4">
    <source>
        <dbReference type="Google" id="ProtNLM"/>
    </source>
</evidence>
<proteinExistence type="predicted"/>
<feature type="compositionally biased region" description="Basic residues" evidence="1">
    <location>
        <begin position="109"/>
        <end position="119"/>
    </location>
</feature>
<sequence length="348" mass="39354">MLMTMDLDIQQNLTHLGAYDMLHELKTMFAQQAERELLQTVREFHACKQEEGQSVSSYVLKMKSYNDNLERLGQPVSLRLAMSVILVSLSKEYDRFVQNYNMHNMGKTKNQKKKSHKAAKGNQGKGKSKMGNALVLAPYFAPKPKNPLPPKKDNPAKDAICHQCGEVELYSFPSTSWVYDTGCDTHISITTHGLRGSRKLKPGALSLYVGDGHRAAVEAIREFHLCLPSGLVLILHNCHYAPSITRGIILVLHLYKDGFVNRFENDNTISVSRNNLVYLCAIPRDDIYEIDLSLSNTNDSSMYANLYKDGFVNRFENDNTISVSRNNLVYFRNALRDIAGMRDLLNSN</sequence>
<dbReference type="Pfam" id="PF14223">
    <property type="entry name" value="Retrotran_gag_2"/>
    <property type="match status" value="1"/>
</dbReference>
<comment type="caution">
    <text evidence="2">The sequence shown here is derived from an EMBL/GenBank/DDBJ whole genome shotgun (WGS) entry which is preliminary data.</text>
</comment>
<protein>
    <recommendedName>
        <fullName evidence="4">Zinc finger, CCHC-type</fullName>
    </recommendedName>
</protein>
<accession>A0ABQ5IMK5</accession>
<evidence type="ECO:0000313" key="3">
    <source>
        <dbReference type="Proteomes" id="UP001151760"/>
    </source>
</evidence>
<dbReference type="Proteomes" id="UP001151760">
    <property type="component" value="Unassembled WGS sequence"/>
</dbReference>
<gene>
    <name evidence="2" type="ORF">Tco_1110862</name>
</gene>
<keyword evidence="3" id="KW-1185">Reference proteome</keyword>
<name>A0ABQ5IMK5_9ASTR</name>
<organism evidence="2 3">
    <name type="scientific">Tanacetum coccineum</name>
    <dbReference type="NCBI Taxonomy" id="301880"/>
    <lineage>
        <taxon>Eukaryota</taxon>
        <taxon>Viridiplantae</taxon>
        <taxon>Streptophyta</taxon>
        <taxon>Embryophyta</taxon>
        <taxon>Tracheophyta</taxon>
        <taxon>Spermatophyta</taxon>
        <taxon>Magnoliopsida</taxon>
        <taxon>eudicotyledons</taxon>
        <taxon>Gunneridae</taxon>
        <taxon>Pentapetalae</taxon>
        <taxon>asterids</taxon>
        <taxon>campanulids</taxon>
        <taxon>Asterales</taxon>
        <taxon>Asteraceae</taxon>
        <taxon>Asteroideae</taxon>
        <taxon>Anthemideae</taxon>
        <taxon>Anthemidinae</taxon>
        <taxon>Tanacetum</taxon>
    </lineage>
</organism>